<dbReference type="Pfam" id="PF02426">
    <property type="entry name" value="MIase"/>
    <property type="match status" value="1"/>
</dbReference>
<gene>
    <name evidence="2" type="ORF">RGD00_00360</name>
</gene>
<dbReference type="RefSeq" id="WP_310455078.1">
    <property type="nucleotide sequence ID" value="NZ_JAVKPH010000001.1"/>
</dbReference>
<proteinExistence type="predicted"/>
<dbReference type="SUPFAM" id="SSF54909">
    <property type="entry name" value="Dimeric alpha+beta barrel"/>
    <property type="match status" value="1"/>
</dbReference>
<evidence type="ECO:0000313" key="2">
    <source>
        <dbReference type="EMBL" id="MDR5651041.1"/>
    </source>
</evidence>
<dbReference type="EMBL" id="JAVKPH010000001">
    <property type="protein sequence ID" value="MDR5651041.1"/>
    <property type="molecule type" value="Genomic_DNA"/>
</dbReference>
<evidence type="ECO:0000313" key="3">
    <source>
        <dbReference type="Proteomes" id="UP001247754"/>
    </source>
</evidence>
<name>A0ABU1F2E6_9RHOB</name>
<keyword evidence="3" id="KW-1185">Reference proteome</keyword>
<comment type="caution">
    <text evidence="2">The sequence shown here is derived from an EMBL/GenBank/DDBJ whole genome shotgun (WGS) entry which is preliminary data.</text>
</comment>
<dbReference type="Gene3D" id="3.30.70.1060">
    <property type="entry name" value="Dimeric alpha+beta barrel"/>
    <property type="match status" value="1"/>
</dbReference>
<dbReference type="InterPro" id="IPR011008">
    <property type="entry name" value="Dimeric_a/b-barrel"/>
</dbReference>
<evidence type="ECO:0000259" key="1">
    <source>
        <dbReference type="Pfam" id="PF02426"/>
    </source>
</evidence>
<sequence>MRREVQMLFMVQIEFQFPHTMPQAERDDLIRRETEASVAFLRSGREIRPWRVAGKAASISLWDFDTLEELDAALKSLPIFPWFTRLEITPLIEHPSLRAYKAQYGAPPDLDGRRAEG</sequence>
<feature type="domain" description="Muconolactone isomerase" evidence="1">
    <location>
        <begin position="7"/>
        <end position="96"/>
    </location>
</feature>
<protein>
    <submittedName>
        <fullName evidence="2">Muconolactone Delta-isomerase family protein</fullName>
    </submittedName>
</protein>
<accession>A0ABU1F2E6</accession>
<dbReference type="Proteomes" id="UP001247754">
    <property type="component" value="Unassembled WGS sequence"/>
</dbReference>
<dbReference type="InterPro" id="IPR026029">
    <property type="entry name" value="MLI_dom"/>
</dbReference>
<reference evidence="2 3" key="1">
    <citation type="submission" date="2023-09" db="EMBL/GenBank/DDBJ databases">
        <title>Xinfangfangia sedmenti sp. nov., isolated the sedment.</title>
        <authorList>
            <person name="Xu L."/>
        </authorList>
    </citation>
    <scope>NUCLEOTIDE SEQUENCE [LARGE SCALE GENOMIC DNA]</scope>
    <source>
        <strain evidence="2 3">LG-4</strain>
    </source>
</reference>
<organism evidence="2 3">
    <name type="scientific">Ruixingdingia sedimenti</name>
    <dbReference type="NCBI Taxonomy" id="3073604"/>
    <lineage>
        <taxon>Bacteria</taxon>
        <taxon>Pseudomonadati</taxon>
        <taxon>Pseudomonadota</taxon>
        <taxon>Alphaproteobacteria</taxon>
        <taxon>Rhodobacterales</taxon>
        <taxon>Paracoccaceae</taxon>
        <taxon>Ruixingdingia</taxon>
    </lineage>
</organism>